<evidence type="ECO:0000313" key="4">
    <source>
        <dbReference type="Proteomes" id="UP001321749"/>
    </source>
</evidence>
<evidence type="ECO:0000259" key="2">
    <source>
        <dbReference type="PROSITE" id="PS51747"/>
    </source>
</evidence>
<evidence type="ECO:0000313" key="3">
    <source>
        <dbReference type="EMBL" id="KAK4463180.1"/>
    </source>
</evidence>
<dbReference type="Pfam" id="PF00383">
    <property type="entry name" value="dCMP_cyt_deam_1"/>
    <property type="match status" value="1"/>
</dbReference>
<protein>
    <submittedName>
        <fullName evidence="3">Cytidine deaminase-like protein</fullName>
    </submittedName>
</protein>
<feature type="chain" id="PRO_5043787836" evidence="1">
    <location>
        <begin position="28"/>
        <end position="271"/>
    </location>
</feature>
<dbReference type="CDD" id="cd01285">
    <property type="entry name" value="nucleoside_deaminase"/>
    <property type="match status" value="1"/>
</dbReference>
<dbReference type="InterPro" id="IPR016193">
    <property type="entry name" value="Cytidine_deaminase-like"/>
</dbReference>
<evidence type="ECO:0000256" key="1">
    <source>
        <dbReference type="SAM" id="SignalP"/>
    </source>
</evidence>
<dbReference type="EMBL" id="MU864962">
    <property type="protein sequence ID" value="KAK4463180.1"/>
    <property type="molecule type" value="Genomic_DNA"/>
</dbReference>
<keyword evidence="1" id="KW-0732">Signal</keyword>
<dbReference type="PROSITE" id="PS51257">
    <property type="entry name" value="PROKAR_LIPOPROTEIN"/>
    <property type="match status" value="1"/>
</dbReference>
<dbReference type="GO" id="GO:0002100">
    <property type="term" value="P:tRNA wobble adenosine to inosine editing"/>
    <property type="evidence" value="ECO:0007669"/>
    <property type="project" value="TreeGrafter"/>
</dbReference>
<gene>
    <name evidence="3" type="ORF">QBC42DRAFT_296126</name>
</gene>
<reference evidence="3" key="1">
    <citation type="journal article" date="2023" name="Mol. Phylogenet. Evol.">
        <title>Genome-scale phylogeny and comparative genomics of the fungal order Sordariales.</title>
        <authorList>
            <person name="Hensen N."/>
            <person name="Bonometti L."/>
            <person name="Westerberg I."/>
            <person name="Brannstrom I.O."/>
            <person name="Guillou S."/>
            <person name="Cros-Aarteil S."/>
            <person name="Calhoun S."/>
            <person name="Haridas S."/>
            <person name="Kuo A."/>
            <person name="Mondo S."/>
            <person name="Pangilinan J."/>
            <person name="Riley R."/>
            <person name="LaButti K."/>
            <person name="Andreopoulos B."/>
            <person name="Lipzen A."/>
            <person name="Chen C."/>
            <person name="Yan M."/>
            <person name="Daum C."/>
            <person name="Ng V."/>
            <person name="Clum A."/>
            <person name="Steindorff A."/>
            <person name="Ohm R.A."/>
            <person name="Martin F."/>
            <person name="Silar P."/>
            <person name="Natvig D.O."/>
            <person name="Lalanne C."/>
            <person name="Gautier V."/>
            <person name="Ament-Velasquez S.L."/>
            <person name="Kruys A."/>
            <person name="Hutchinson M.I."/>
            <person name="Powell A.J."/>
            <person name="Barry K."/>
            <person name="Miller A.N."/>
            <person name="Grigoriev I.V."/>
            <person name="Debuchy R."/>
            <person name="Gladieux P."/>
            <person name="Hiltunen Thoren M."/>
            <person name="Johannesson H."/>
        </authorList>
    </citation>
    <scope>NUCLEOTIDE SEQUENCE</scope>
    <source>
        <strain evidence="3">PSN324</strain>
    </source>
</reference>
<organism evidence="3 4">
    <name type="scientific">Cladorrhinum samala</name>
    <dbReference type="NCBI Taxonomy" id="585594"/>
    <lineage>
        <taxon>Eukaryota</taxon>
        <taxon>Fungi</taxon>
        <taxon>Dikarya</taxon>
        <taxon>Ascomycota</taxon>
        <taxon>Pezizomycotina</taxon>
        <taxon>Sordariomycetes</taxon>
        <taxon>Sordariomycetidae</taxon>
        <taxon>Sordariales</taxon>
        <taxon>Podosporaceae</taxon>
        <taxon>Cladorrhinum</taxon>
    </lineage>
</organism>
<comment type="caution">
    <text evidence="3">The sequence shown here is derived from an EMBL/GenBank/DDBJ whole genome shotgun (WGS) entry which is preliminary data.</text>
</comment>
<dbReference type="AlphaFoldDB" id="A0AAV9HQS2"/>
<reference evidence="3" key="2">
    <citation type="submission" date="2023-06" db="EMBL/GenBank/DDBJ databases">
        <authorList>
            <consortium name="Lawrence Berkeley National Laboratory"/>
            <person name="Mondo S.J."/>
            <person name="Hensen N."/>
            <person name="Bonometti L."/>
            <person name="Westerberg I."/>
            <person name="Brannstrom I.O."/>
            <person name="Guillou S."/>
            <person name="Cros-Aarteil S."/>
            <person name="Calhoun S."/>
            <person name="Haridas S."/>
            <person name="Kuo A."/>
            <person name="Pangilinan J."/>
            <person name="Riley R."/>
            <person name="Labutti K."/>
            <person name="Andreopoulos B."/>
            <person name="Lipzen A."/>
            <person name="Chen C."/>
            <person name="Yanf M."/>
            <person name="Daum C."/>
            <person name="Ng V."/>
            <person name="Clum A."/>
            <person name="Steindorff A."/>
            <person name="Ohm R."/>
            <person name="Martin F."/>
            <person name="Silar P."/>
            <person name="Natvig D."/>
            <person name="Lalanne C."/>
            <person name="Gautier V."/>
            <person name="Ament-Velasquez S.L."/>
            <person name="Kruys A."/>
            <person name="Hutchinson M.I."/>
            <person name="Powell A.J."/>
            <person name="Barry K."/>
            <person name="Miller A.N."/>
            <person name="Grigoriev I.V."/>
            <person name="Debuchy R."/>
            <person name="Gladieux P."/>
            <person name="Thoren M.H."/>
            <person name="Johannesson H."/>
        </authorList>
    </citation>
    <scope>NUCLEOTIDE SEQUENCE</scope>
    <source>
        <strain evidence="3">PSN324</strain>
    </source>
</reference>
<dbReference type="PANTHER" id="PTHR11079">
    <property type="entry name" value="CYTOSINE DEAMINASE FAMILY MEMBER"/>
    <property type="match status" value="1"/>
</dbReference>
<dbReference type="Gene3D" id="3.40.140.10">
    <property type="entry name" value="Cytidine Deaminase, domain 2"/>
    <property type="match status" value="1"/>
</dbReference>
<keyword evidence="4" id="KW-1185">Reference proteome</keyword>
<sequence>MMLRKILPMITLNLIRVLLLLPPFTSACFATTHCNNPAPGGGTFSSSAKQHQHQLEQKQRRLLANTQTAINGIPFSTRAYWMRQANLALDHPCPFAAFGTVIVNHTRQMGEEGGGLGELVCTGRNVGRASGNPVMHGEIAAITNCSHILTSPSGPYRLSPSQAIAAFADLTLYTNAESCPMCASAIRWAGFREYVYGTSIDDLVEKGWRQISISSAEVFERSGDLPGKPTEMIGEALTNETSGFFEWQFDDEAECPRGCQREENGGCKPEV</sequence>
<dbReference type="InterPro" id="IPR002125">
    <property type="entry name" value="CMP_dCMP_dom"/>
</dbReference>
<accession>A0AAV9HQS2</accession>
<dbReference type="PANTHER" id="PTHR11079:SF203">
    <property type="entry name" value="CMP_DCMP-TYPE DEAMINASE DOMAIN-CONTAINING PROTEIN"/>
    <property type="match status" value="1"/>
</dbReference>
<name>A0AAV9HQS2_9PEZI</name>
<dbReference type="PROSITE" id="PS51747">
    <property type="entry name" value="CYT_DCMP_DEAMINASES_2"/>
    <property type="match status" value="1"/>
</dbReference>
<dbReference type="GO" id="GO:0052717">
    <property type="term" value="F:tRNA-specific adenosine-34 deaminase activity"/>
    <property type="evidence" value="ECO:0007669"/>
    <property type="project" value="TreeGrafter"/>
</dbReference>
<proteinExistence type="predicted"/>
<feature type="signal peptide" evidence="1">
    <location>
        <begin position="1"/>
        <end position="27"/>
    </location>
</feature>
<dbReference type="SUPFAM" id="SSF53927">
    <property type="entry name" value="Cytidine deaminase-like"/>
    <property type="match status" value="1"/>
</dbReference>
<dbReference type="Proteomes" id="UP001321749">
    <property type="component" value="Unassembled WGS sequence"/>
</dbReference>
<feature type="domain" description="CMP/dCMP-type deaminase" evidence="2">
    <location>
        <begin position="76"/>
        <end position="219"/>
    </location>
</feature>